<organism evidence="1 2">
    <name type="scientific">Candidatus Acidifodinimicrobium mancum</name>
    <dbReference type="NCBI Taxonomy" id="2898728"/>
    <lineage>
        <taxon>Archaea</taxon>
        <taxon>Candidatus Parvarchaeota</taxon>
        <taxon>Candidatus Acidifodinimicrobiaceae</taxon>
        <taxon>Candidatus Acidifodinimicrobium</taxon>
    </lineage>
</organism>
<dbReference type="Proteomes" id="UP000763484">
    <property type="component" value="Unassembled WGS sequence"/>
</dbReference>
<accession>A0A8T3UUH2</accession>
<evidence type="ECO:0000313" key="1">
    <source>
        <dbReference type="EMBL" id="MBE5728226.1"/>
    </source>
</evidence>
<evidence type="ECO:0000313" key="2">
    <source>
        <dbReference type="Proteomes" id="UP000763484"/>
    </source>
</evidence>
<dbReference type="Gene3D" id="3.40.50.300">
    <property type="entry name" value="P-loop containing nucleotide triphosphate hydrolases"/>
    <property type="match status" value="1"/>
</dbReference>
<dbReference type="AlphaFoldDB" id="A0A8T3UUH2"/>
<sequence>MADSEMLDDIKRLVKSTVSLLLLNEREKLNNNFNAIFNSVSSMGFTPVYVTGSVPGDAIENKLLESGVKNYKIIDTITRSLYKDIPKFSENVVVLDSPADLTRLSISLENIVNENKNLFVFIDSITSFSIYNSQNEMLRFIHYVSSLSHEKKQKTVFVVINDDGVDSTFIDKVRSFIDEEIKL</sequence>
<dbReference type="EMBL" id="JADFAQ010000032">
    <property type="protein sequence ID" value="MBE5728226.1"/>
    <property type="molecule type" value="Genomic_DNA"/>
</dbReference>
<name>A0A8T3UUH2_9ARCH</name>
<evidence type="ECO:0008006" key="3">
    <source>
        <dbReference type="Google" id="ProtNLM"/>
    </source>
</evidence>
<comment type="caution">
    <text evidence="1">The sequence shown here is derived from an EMBL/GenBank/DDBJ whole genome shotgun (WGS) entry which is preliminary data.</text>
</comment>
<protein>
    <recommendedName>
        <fullName evidence="3">KaiC-like domain-containing protein</fullName>
    </recommendedName>
</protein>
<reference evidence="1 2" key="1">
    <citation type="submission" date="2020-09" db="EMBL/GenBank/DDBJ databases">
        <title>Genomic characterization of a novel Parvarchaeota family in acid mine drainage sediments.</title>
        <authorList>
            <person name="Luo Z.-H."/>
        </authorList>
    </citation>
    <scope>NUCLEOTIDE SEQUENCE [LARGE SCALE GENOMIC DNA]</scope>
    <source>
        <strain evidence="1">TL1-5_bins.178</strain>
    </source>
</reference>
<dbReference type="InterPro" id="IPR027417">
    <property type="entry name" value="P-loop_NTPase"/>
</dbReference>
<proteinExistence type="predicted"/>
<gene>
    <name evidence="1" type="ORF">IHE50_02310</name>
</gene>